<organism evidence="1 2">
    <name type="scientific">Streptomyces parvus</name>
    <dbReference type="NCBI Taxonomy" id="66428"/>
    <lineage>
        <taxon>Bacteria</taxon>
        <taxon>Bacillati</taxon>
        <taxon>Actinomycetota</taxon>
        <taxon>Actinomycetes</taxon>
        <taxon>Kitasatosporales</taxon>
        <taxon>Streptomycetaceae</taxon>
        <taxon>Streptomyces</taxon>
    </lineage>
</organism>
<comment type="caution">
    <text evidence="1">The sequence shown here is derived from an EMBL/GenBank/DDBJ whole genome shotgun (WGS) entry which is preliminary data.</text>
</comment>
<evidence type="ECO:0000313" key="1">
    <source>
        <dbReference type="EMBL" id="NEC20296.1"/>
    </source>
</evidence>
<name>A0A7K3RYI1_9ACTN</name>
<dbReference type="RefSeq" id="WP_164203950.1">
    <property type="nucleotide sequence ID" value="NZ_JAAGMP010000853.1"/>
</dbReference>
<dbReference type="Proteomes" id="UP000469670">
    <property type="component" value="Unassembled WGS sequence"/>
</dbReference>
<protein>
    <submittedName>
        <fullName evidence="1">XRE family transcriptional regulator</fullName>
    </submittedName>
</protein>
<sequence>MADSLGESLDRALEGAFTRPIPQSAQAQMKYLVKQLKSTKAAAQVLGISQRTVERYVAGKLKRPRQELRGRLEREVRKRWQPQVRARARKKAATTDGLVVSTRARFGFESAAGTTDDARIRDITQALPPQWADALFTAREQGAGERQLQRITADGLAQMYFRADNSRAHGLGVEFTDVERFDIEL</sequence>
<accession>A0A7K3RYI1</accession>
<gene>
    <name evidence="1" type="ORF">G3I50_18900</name>
</gene>
<dbReference type="NCBIfam" id="NF047541">
    <property type="entry name" value="telomere_Tpg"/>
    <property type="match status" value="1"/>
</dbReference>
<dbReference type="EMBL" id="JAAGMP010000853">
    <property type="protein sequence ID" value="NEC20296.1"/>
    <property type="molecule type" value="Genomic_DNA"/>
</dbReference>
<proteinExistence type="predicted"/>
<reference evidence="1 2" key="1">
    <citation type="submission" date="2020-01" db="EMBL/GenBank/DDBJ databases">
        <title>Insect and environment-associated Actinomycetes.</title>
        <authorList>
            <person name="Currrie C."/>
            <person name="Chevrette M."/>
            <person name="Carlson C."/>
            <person name="Stubbendieck R."/>
            <person name="Wendt-Pienkowski E."/>
        </authorList>
    </citation>
    <scope>NUCLEOTIDE SEQUENCE [LARGE SCALE GENOMIC DNA]</scope>
    <source>
        <strain evidence="1 2">SID7590</strain>
    </source>
</reference>
<evidence type="ECO:0000313" key="2">
    <source>
        <dbReference type="Proteomes" id="UP000469670"/>
    </source>
</evidence>
<dbReference type="AlphaFoldDB" id="A0A7K3RYI1"/>
<dbReference type="InterPro" id="IPR058118">
    <property type="entry name" value="Tpg"/>
</dbReference>